<protein>
    <recommendedName>
        <fullName evidence="3">Remorin C-terminal domain-containing protein</fullName>
    </recommendedName>
</protein>
<name>A0AAV9DSS6_ACOCL</name>
<feature type="region of interest" description="Disordered" evidence="2">
    <location>
        <begin position="81"/>
        <end position="104"/>
    </location>
</feature>
<proteinExistence type="inferred from homology"/>
<feature type="region of interest" description="Disordered" evidence="2">
    <location>
        <begin position="172"/>
        <end position="238"/>
    </location>
</feature>
<comment type="caution">
    <text evidence="4">The sequence shown here is derived from an EMBL/GenBank/DDBJ whole genome shotgun (WGS) entry which is preliminary data.</text>
</comment>
<dbReference type="InterPro" id="IPR005516">
    <property type="entry name" value="Remorin_C"/>
</dbReference>
<keyword evidence="5" id="KW-1185">Reference proteome</keyword>
<dbReference type="AlphaFoldDB" id="A0AAV9DSS6"/>
<feature type="compositionally biased region" description="Low complexity" evidence="2">
    <location>
        <begin position="85"/>
        <end position="98"/>
    </location>
</feature>
<organism evidence="4 5">
    <name type="scientific">Acorus calamus</name>
    <name type="common">Sweet flag</name>
    <dbReference type="NCBI Taxonomy" id="4465"/>
    <lineage>
        <taxon>Eukaryota</taxon>
        <taxon>Viridiplantae</taxon>
        <taxon>Streptophyta</taxon>
        <taxon>Embryophyta</taxon>
        <taxon>Tracheophyta</taxon>
        <taxon>Spermatophyta</taxon>
        <taxon>Magnoliopsida</taxon>
        <taxon>Liliopsida</taxon>
        <taxon>Acoraceae</taxon>
        <taxon>Acorus</taxon>
    </lineage>
</organism>
<evidence type="ECO:0000313" key="4">
    <source>
        <dbReference type="EMBL" id="KAK1304210.1"/>
    </source>
</evidence>
<feature type="domain" description="Remorin C-terminal" evidence="3">
    <location>
        <begin position="276"/>
        <end position="359"/>
    </location>
</feature>
<comment type="similarity">
    <text evidence="1">Belongs to the remorin family.</text>
</comment>
<reference evidence="4" key="2">
    <citation type="submission" date="2023-06" db="EMBL/GenBank/DDBJ databases">
        <authorList>
            <person name="Ma L."/>
            <person name="Liu K.-W."/>
            <person name="Li Z."/>
            <person name="Hsiao Y.-Y."/>
            <person name="Qi Y."/>
            <person name="Fu T."/>
            <person name="Tang G."/>
            <person name="Zhang D."/>
            <person name="Sun W.-H."/>
            <person name="Liu D.-K."/>
            <person name="Li Y."/>
            <person name="Chen G.-Z."/>
            <person name="Liu X.-D."/>
            <person name="Liao X.-Y."/>
            <person name="Jiang Y.-T."/>
            <person name="Yu X."/>
            <person name="Hao Y."/>
            <person name="Huang J."/>
            <person name="Zhao X.-W."/>
            <person name="Ke S."/>
            <person name="Chen Y.-Y."/>
            <person name="Wu W.-L."/>
            <person name="Hsu J.-L."/>
            <person name="Lin Y.-F."/>
            <person name="Huang M.-D."/>
            <person name="Li C.-Y."/>
            <person name="Huang L."/>
            <person name="Wang Z.-W."/>
            <person name="Zhao X."/>
            <person name="Zhong W.-Y."/>
            <person name="Peng D.-H."/>
            <person name="Ahmad S."/>
            <person name="Lan S."/>
            <person name="Zhang J.-S."/>
            <person name="Tsai W.-C."/>
            <person name="Van De Peer Y."/>
            <person name="Liu Z.-J."/>
        </authorList>
    </citation>
    <scope>NUCLEOTIDE SEQUENCE</scope>
    <source>
        <strain evidence="4">CP</strain>
        <tissue evidence="4">Leaves</tissue>
    </source>
</reference>
<evidence type="ECO:0000256" key="2">
    <source>
        <dbReference type="SAM" id="MobiDB-lite"/>
    </source>
</evidence>
<evidence type="ECO:0000259" key="3">
    <source>
        <dbReference type="Pfam" id="PF03763"/>
    </source>
</evidence>
<feature type="region of interest" description="Disordered" evidence="2">
    <location>
        <begin position="20"/>
        <end position="47"/>
    </location>
</feature>
<dbReference type="Pfam" id="PF03763">
    <property type="entry name" value="Remorin_C"/>
    <property type="match status" value="1"/>
</dbReference>
<sequence>MAHLSRRRLLLFELSPCQSTNLRRLSDPSPTPTPTHSDTPVADQTHTDSDDLLAAATARKRDSSASCPGWSMGSLLDKCPPSPSPVCSSSPAESPTSSRRMFFSPVSTDVPSGLPLRYQSSSIRSYDDLKFTTPREEVMKKHNKLRSHCLDDLSQARKSMVLELDRRLKNTIPNKPALTPASNKRKSIKKSQEGIDESDHRKALLARKGHPSSTNIDHQCHLSSASDCSGHESADSDVESIIDEHRRSLVAPSSRGARGSHPYISAAEIKRMEIHNKLIAYREAMTQKLMNNLRRKEAQIFEWETKRTTKARMKLMELQTKLEKKHDKGFEEMRKSIAGVHKKAQRERLKERAFTMKKIEIVDTVRKLPWKIFFC</sequence>
<evidence type="ECO:0000256" key="1">
    <source>
        <dbReference type="ARBA" id="ARBA00005711"/>
    </source>
</evidence>
<feature type="compositionally biased region" description="Polar residues" evidence="2">
    <location>
        <begin position="211"/>
        <end position="227"/>
    </location>
</feature>
<gene>
    <name evidence="4" type="ORF">QJS10_CPB11g00342</name>
</gene>
<dbReference type="EMBL" id="JAUJYO010000011">
    <property type="protein sequence ID" value="KAK1304210.1"/>
    <property type="molecule type" value="Genomic_DNA"/>
</dbReference>
<feature type="compositionally biased region" description="Basic and acidic residues" evidence="2">
    <location>
        <begin position="190"/>
        <end position="202"/>
    </location>
</feature>
<accession>A0AAV9DSS6</accession>
<dbReference type="Proteomes" id="UP001180020">
    <property type="component" value="Unassembled WGS sequence"/>
</dbReference>
<evidence type="ECO:0000313" key="5">
    <source>
        <dbReference type="Proteomes" id="UP001180020"/>
    </source>
</evidence>
<reference evidence="4" key="1">
    <citation type="journal article" date="2023" name="Nat. Commun.">
        <title>Diploid and tetraploid genomes of Acorus and the evolution of monocots.</title>
        <authorList>
            <person name="Ma L."/>
            <person name="Liu K.W."/>
            <person name="Li Z."/>
            <person name="Hsiao Y.Y."/>
            <person name="Qi Y."/>
            <person name="Fu T."/>
            <person name="Tang G.D."/>
            <person name="Zhang D."/>
            <person name="Sun W.H."/>
            <person name="Liu D.K."/>
            <person name="Li Y."/>
            <person name="Chen G.Z."/>
            <person name="Liu X.D."/>
            <person name="Liao X.Y."/>
            <person name="Jiang Y.T."/>
            <person name="Yu X."/>
            <person name="Hao Y."/>
            <person name="Huang J."/>
            <person name="Zhao X.W."/>
            <person name="Ke S."/>
            <person name="Chen Y.Y."/>
            <person name="Wu W.L."/>
            <person name="Hsu J.L."/>
            <person name="Lin Y.F."/>
            <person name="Huang M.D."/>
            <person name="Li C.Y."/>
            <person name="Huang L."/>
            <person name="Wang Z.W."/>
            <person name="Zhao X."/>
            <person name="Zhong W.Y."/>
            <person name="Peng D.H."/>
            <person name="Ahmad S."/>
            <person name="Lan S."/>
            <person name="Zhang J.S."/>
            <person name="Tsai W.C."/>
            <person name="Van de Peer Y."/>
            <person name="Liu Z.J."/>
        </authorList>
    </citation>
    <scope>NUCLEOTIDE SEQUENCE</scope>
    <source>
        <strain evidence="4">CP</strain>
    </source>
</reference>